<dbReference type="Proteomes" id="UP001219518">
    <property type="component" value="Unassembled WGS sequence"/>
</dbReference>
<dbReference type="GO" id="GO:0006629">
    <property type="term" value="P:lipid metabolic process"/>
    <property type="evidence" value="ECO:0007669"/>
    <property type="project" value="InterPro"/>
</dbReference>
<dbReference type="AlphaFoldDB" id="A0AAE1GYH3"/>
<protein>
    <submittedName>
        <fullName evidence="2">Lipase member M</fullName>
    </submittedName>
</protein>
<evidence type="ECO:0000313" key="2">
    <source>
        <dbReference type="EMBL" id="KAK3910215.1"/>
    </source>
</evidence>
<dbReference type="Pfam" id="PF04083">
    <property type="entry name" value="Abhydro_lipase"/>
    <property type="match status" value="1"/>
</dbReference>
<accession>A0AAE1GYH3</accession>
<reference evidence="2" key="1">
    <citation type="submission" date="2021-07" db="EMBL/GenBank/DDBJ databases">
        <authorList>
            <person name="Catto M.A."/>
            <person name="Jacobson A."/>
            <person name="Kennedy G."/>
            <person name="Labadie P."/>
            <person name="Hunt B.G."/>
            <person name="Srinivasan R."/>
        </authorList>
    </citation>
    <scope>NUCLEOTIDE SEQUENCE</scope>
    <source>
        <strain evidence="2">PL_HMW_Pooled</strain>
        <tissue evidence="2">Head</tissue>
    </source>
</reference>
<feature type="non-terminal residue" evidence="2">
    <location>
        <position position="1"/>
    </location>
</feature>
<dbReference type="EMBL" id="JAHWGI010000148">
    <property type="protein sequence ID" value="KAK3910215.1"/>
    <property type="molecule type" value="Genomic_DNA"/>
</dbReference>
<name>A0AAE1GYH3_9NEOP</name>
<comment type="caution">
    <text evidence="2">The sequence shown here is derived from an EMBL/GenBank/DDBJ whole genome shotgun (WGS) entry which is preliminary data.</text>
</comment>
<gene>
    <name evidence="2" type="ORF">KUF71_004089</name>
</gene>
<proteinExistence type="predicted"/>
<organism evidence="2 3">
    <name type="scientific">Frankliniella fusca</name>
    <dbReference type="NCBI Taxonomy" id="407009"/>
    <lineage>
        <taxon>Eukaryota</taxon>
        <taxon>Metazoa</taxon>
        <taxon>Ecdysozoa</taxon>
        <taxon>Arthropoda</taxon>
        <taxon>Hexapoda</taxon>
        <taxon>Insecta</taxon>
        <taxon>Pterygota</taxon>
        <taxon>Neoptera</taxon>
        <taxon>Paraneoptera</taxon>
        <taxon>Thysanoptera</taxon>
        <taxon>Terebrantia</taxon>
        <taxon>Thripoidea</taxon>
        <taxon>Thripidae</taxon>
        <taxon>Frankliniella</taxon>
    </lineage>
</organism>
<feature type="domain" description="Partial AB-hydrolase lipase" evidence="1">
    <location>
        <begin position="97"/>
        <end position="146"/>
    </location>
</feature>
<sequence>VEDLLNPIGEVVNPVVEQLKPVVEVVAGLAPIPGKLLGTISPHTSKLNGLLQSGLLQNSLSQFTSDIVTSLTSVVAEIANALLPVPKYLRPDKEAPKFGFVGEAYNVTTSDGYILGVFRVRNGTCGSYRAVVAIPPGILSNAASFIYIKENSLVYRLARRCFDVWLLTFRGYLFGRGHTHLSDTSSKFWDFYAYHWGAIDLPAQLEFVSNKTGSTGIRYVGSDQAATAMFFMNHVHGERYQKMMDSTFIMAPIGYLAHLRSLVFDMLAVGRDALTVKYRHMFGVRSLRQMLVLLTKVESAFR</sequence>
<reference evidence="2" key="2">
    <citation type="journal article" date="2023" name="BMC Genomics">
        <title>Pest status, molecular evolution, and epigenetic factors derived from the genome assembly of Frankliniella fusca, a thysanopteran phytovirus vector.</title>
        <authorList>
            <person name="Catto M.A."/>
            <person name="Labadie P.E."/>
            <person name="Jacobson A.L."/>
            <person name="Kennedy G.G."/>
            <person name="Srinivasan R."/>
            <person name="Hunt B.G."/>
        </authorList>
    </citation>
    <scope>NUCLEOTIDE SEQUENCE</scope>
    <source>
        <strain evidence="2">PL_HMW_Pooled</strain>
    </source>
</reference>
<evidence type="ECO:0000259" key="1">
    <source>
        <dbReference type="Pfam" id="PF04083"/>
    </source>
</evidence>
<dbReference type="InterPro" id="IPR029058">
    <property type="entry name" value="AB_hydrolase_fold"/>
</dbReference>
<dbReference type="InterPro" id="IPR006693">
    <property type="entry name" value="AB_hydrolase_lipase"/>
</dbReference>
<evidence type="ECO:0000313" key="3">
    <source>
        <dbReference type="Proteomes" id="UP001219518"/>
    </source>
</evidence>
<dbReference type="PANTHER" id="PTHR11005">
    <property type="entry name" value="LYSOSOMAL ACID LIPASE-RELATED"/>
    <property type="match status" value="1"/>
</dbReference>
<dbReference type="Gene3D" id="3.40.50.1820">
    <property type="entry name" value="alpha/beta hydrolase"/>
    <property type="match status" value="1"/>
</dbReference>
<dbReference type="SUPFAM" id="SSF53474">
    <property type="entry name" value="alpha/beta-Hydrolases"/>
    <property type="match status" value="1"/>
</dbReference>
<keyword evidence="3" id="KW-1185">Reference proteome</keyword>